<proteinExistence type="predicted"/>
<accession>A0A9P5Y427</accession>
<keyword evidence="1" id="KW-0472">Membrane</keyword>
<protein>
    <submittedName>
        <fullName evidence="2">Uncharacterized protein</fullName>
    </submittedName>
</protein>
<evidence type="ECO:0000313" key="2">
    <source>
        <dbReference type="EMBL" id="KAF9463142.1"/>
    </source>
</evidence>
<keyword evidence="3" id="KW-1185">Reference proteome</keyword>
<dbReference type="Proteomes" id="UP000807353">
    <property type="component" value="Unassembled WGS sequence"/>
</dbReference>
<organism evidence="2 3">
    <name type="scientific">Collybia nuda</name>
    <dbReference type="NCBI Taxonomy" id="64659"/>
    <lineage>
        <taxon>Eukaryota</taxon>
        <taxon>Fungi</taxon>
        <taxon>Dikarya</taxon>
        <taxon>Basidiomycota</taxon>
        <taxon>Agaricomycotina</taxon>
        <taxon>Agaricomycetes</taxon>
        <taxon>Agaricomycetidae</taxon>
        <taxon>Agaricales</taxon>
        <taxon>Tricholomatineae</taxon>
        <taxon>Clitocybaceae</taxon>
        <taxon>Collybia</taxon>
    </lineage>
</organism>
<dbReference type="AlphaFoldDB" id="A0A9P5Y427"/>
<dbReference type="OrthoDB" id="1929763at2759"/>
<name>A0A9P5Y427_9AGAR</name>
<keyword evidence="1" id="KW-0812">Transmembrane</keyword>
<evidence type="ECO:0000313" key="3">
    <source>
        <dbReference type="Proteomes" id="UP000807353"/>
    </source>
</evidence>
<gene>
    <name evidence="2" type="ORF">BDZ94DRAFT_1259706</name>
</gene>
<keyword evidence="1" id="KW-1133">Transmembrane helix</keyword>
<dbReference type="EMBL" id="MU150265">
    <property type="protein sequence ID" value="KAF9463142.1"/>
    <property type="molecule type" value="Genomic_DNA"/>
</dbReference>
<feature type="transmembrane region" description="Helical" evidence="1">
    <location>
        <begin position="26"/>
        <end position="47"/>
    </location>
</feature>
<sequence length="68" mass="7439">MRVVAAQGLHDLLPSGHGRISPGAPIVGIVFGLTFTVLLAIGLYLIARIRQYDHVYLASSESRLFSFR</sequence>
<evidence type="ECO:0000256" key="1">
    <source>
        <dbReference type="SAM" id="Phobius"/>
    </source>
</evidence>
<comment type="caution">
    <text evidence="2">The sequence shown here is derived from an EMBL/GenBank/DDBJ whole genome shotgun (WGS) entry which is preliminary data.</text>
</comment>
<reference evidence="2" key="1">
    <citation type="submission" date="2020-11" db="EMBL/GenBank/DDBJ databases">
        <authorList>
            <consortium name="DOE Joint Genome Institute"/>
            <person name="Ahrendt S."/>
            <person name="Riley R."/>
            <person name="Andreopoulos W."/>
            <person name="Labutti K."/>
            <person name="Pangilinan J."/>
            <person name="Ruiz-Duenas F.J."/>
            <person name="Barrasa J.M."/>
            <person name="Sanchez-Garcia M."/>
            <person name="Camarero S."/>
            <person name="Miyauchi S."/>
            <person name="Serrano A."/>
            <person name="Linde D."/>
            <person name="Babiker R."/>
            <person name="Drula E."/>
            <person name="Ayuso-Fernandez I."/>
            <person name="Pacheco R."/>
            <person name="Padilla G."/>
            <person name="Ferreira P."/>
            <person name="Barriuso J."/>
            <person name="Kellner H."/>
            <person name="Castanera R."/>
            <person name="Alfaro M."/>
            <person name="Ramirez L."/>
            <person name="Pisabarro A.G."/>
            <person name="Kuo A."/>
            <person name="Tritt A."/>
            <person name="Lipzen A."/>
            <person name="He G."/>
            <person name="Yan M."/>
            <person name="Ng V."/>
            <person name="Cullen D."/>
            <person name="Martin F."/>
            <person name="Rosso M.-N."/>
            <person name="Henrissat B."/>
            <person name="Hibbett D."/>
            <person name="Martinez A.T."/>
            <person name="Grigoriev I.V."/>
        </authorList>
    </citation>
    <scope>NUCLEOTIDE SEQUENCE</scope>
    <source>
        <strain evidence="2">CBS 247.69</strain>
    </source>
</reference>